<evidence type="ECO:0000256" key="1">
    <source>
        <dbReference type="SAM" id="SignalP"/>
    </source>
</evidence>
<protein>
    <submittedName>
        <fullName evidence="2">Uncharacterized protein</fullName>
    </submittedName>
</protein>
<name>A0A1V2R6D2_9GAMM</name>
<dbReference type="OrthoDB" id="6422878at2"/>
<dbReference type="EMBL" id="MPUJ01000003">
    <property type="protein sequence ID" value="ONK08000.1"/>
    <property type="molecule type" value="Genomic_DNA"/>
</dbReference>
<keyword evidence="1" id="KW-0732">Signal</keyword>
<dbReference type="AlphaFoldDB" id="A0A1V2R6D2"/>
<dbReference type="Proteomes" id="UP000189286">
    <property type="component" value="Unassembled WGS sequence"/>
</dbReference>
<sequence length="208" mass="23504">MKWSYIKSAVWPFLFLPLSSGVYAQDFSTFVTDFTNVLQKSKLSQKDYNQFIELSDSYFIPASYGVSIAKKDKVSYKNNEIMPKLESDASFIFNGSGGKAAFISFLQEIKNLSPSEKYFEKTYKDAGSVFVMNYYTLSSGIINIQMDIVSPPGIKGMVINLLNERESELKQEAGEGAYIYQFKKINETYKMVGANAYSSSDKRICMSC</sequence>
<evidence type="ECO:0000313" key="2">
    <source>
        <dbReference type="EMBL" id="ONK08000.1"/>
    </source>
</evidence>
<reference evidence="3" key="1">
    <citation type="submission" date="2016-11" db="EMBL/GenBank/DDBJ databases">
        <authorList>
            <person name="Panda P."/>
            <person name="Visnovsky S."/>
            <person name="Pitman A."/>
        </authorList>
    </citation>
    <scope>NUCLEOTIDE SEQUENCE [LARGE SCALE GENOMIC DNA]</scope>
    <source>
        <strain evidence="3">ICMP 9972</strain>
    </source>
</reference>
<feature type="signal peptide" evidence="1">
    <location>
        <begin position="1"/>
        <end position="24"/>
    </location>
</feature>
<evidence type="ECO:0000313" key="3">
    <source>
        <dbReference type="Proteomes" id="UP000189286"/>
    </source>
</evidence>
<feature type="chain" id="PRO_5010728507" evidence="1">
    <location>
        <begin position="25"/>
        <end position="208"/>
    </location>
</feature>
<organism evidence="2 3">
    <name type="scientific">Pectobacterium actinidiae</name>
    <dbReference type="NCBI Taxonomy" id="1507808"/>
    <lineage>
        <taxon>Bacteria</taxon>
        <taxon>Pseudomonadati</taxon>
        <taxon>Pseudomonadota</taxon>
        <taxon>Gammaproteobacteria</taxon>
        <taxon>Enterobacterales</taxon>
        <taxon>Pectobacteriaceae</taxon>
        <taxon>Pectobacterium</taxon>
    </lineage>
</organism>
<gene>
    <name evidence="2" type="ORF">BSK71_06190</name>
</gene>
<proteinExistence type="predicted"/>
<dbReference type="RefSeq" id="WP_039360367.1">
    <property type="nucleotide sequence ID" value="NZ_JRMH01000001.1"/>
</dbReference>
<accession>A0A1V2R6D2</accession>
<comment type="caution">
    <text evidence="2">The sequence shown here is derived from an EMBL/GenBank/DDBJ whole genome shotgun (WGS) entry which is preliminary data.</text>
</comment>